<dbReference type="AlphaFoldDB" id="A0AAN7C433"/>
<keyword evidence="2" id="KW-1185">Reference proteome</keyword>
<evidence type="ECO:0000313" key="1">
    <source>
        <dbReference type="EMBL" id="KAK4234626.1"/>
    </source>
</evidence>
<reference evidence="1" key="1">
    <citation type="journal article" date="2023" name="Mol. Phylogenet. Evol.">
        <title>Genome-scale phylogeny and comparative genomics of the fungal order Sordariales.</title>
        <authorList>
            <person name="Hensen N."/>
            <person name="Bonometti L."/>
            <person name="Westerberg I."/>
            <person name="Brannstrom I.O."/>
            <person name="Guillou S."/>
            <person name="Cros-Aarteil S."/>
            <person name="Calhoun S."/>
            <person name="Haridas S."/>
            <person name="Kuo A."/>
            <person name="Mondo S."/>
            <person name="Pangilinan J."/>
            <person name="Riley R."/>
            <person name="LaButti K."/>
            <person name="Andreopoulos B."/>
            <person name="Lipzen A."/>
            <person name="Chen C."/>
            <person name="Yan M."/>
            <person name="Daum C."/>
            <person name="Ng V."/>
            <person name="Clum A."/>
            <person name="Steindorff A."/>
            <person name="Ohm R.A."/>
            <person name="Martin F."/>
            <person name="Silar P."/>
            <person name="Natvig D.O."/>
            <person name="Lalanne C."/>
            <person name="Gautier V."/>
            <person name="Ament-Velasquez S.L."/>
            <person name="Kruys A."/>
            <person name="Hutchinson M.I."/>
            <person name="Powell A.J."/>
            <person name="Barry K."/>
            <person name="Miller A.N."/>
            <person name="Grigoriev I.V."/>
            <person name="Debuchy R."/>
            <person name="Gladieux P."/>
            <person name="Hiltunen Thoren M."/>
            <person name="Johannesson H."/>
        </authorList>
    </citation>
    <scope>NUCLEOTIDE SEQUENCE</scope>
    <source>
        <strain evidence="1">CBS 532.94</strain>
    </source>
</reference>
<organism evidence="1 2">
    <name type="scientific">Achaetomium macrosporum</name>
    <dbReference type="NCBI Taxonomy" id="79813"/>
    <lineage>
        <taxon>Eukaryota</taxon>
        <taxon>Fungi</taxon>
        <taxon>Dikarya</taxon>
        <taxon>Ascomycota</taxon>
        <taxon>Pezizomycotina</taxon>
        <taxon>Sordariomycetes</taxon>
        <taxon>Sordariomycetidae</taxon>
        <taxon>Sordariales</taxon>
        <taxon>Chaetomiaceae</taxon>
        <taxon>Achaetomium</taxon>
    </lineage>
</organism>
<gene>
    <name evidence="1" type="ORF">C8A03DRAFT_37582</name>
</gene>
<sequence length="56" mass="6299">MGTRYSRIVETCLTCLDHGSADFGDEREFQDVDGVAVEARYYIEEKAVQKPAEISV</sequence>
<dbReference type="EMBL" id="MU860346">
    <property type="protein sequence ID" value="KAK4234626.1"/>
    <property type="molecule type" value="Genomic_DNA"/>
</dbReference>
<dbReference type="Proteomes" id="UP001303760">
    <property type="component" value="Unassembled WGS sequence"/>
</dbReference>
<evidence type="ECO:0000313" key="2">
    <source>
        <dbReference type="Proteomes" id="UP001303760"/>
    </source>
</evidence>
<comment type="caution">
    <text evidence="1">The sequence shown here is derived from an EMBL/GenBank/DDBJ whole genome shotgun (WGS) entry which is preliminary data.</text>
</comment>
<accession>A0AAN7C433</accession>
<name>A0AAN7C433_9PEZI</name>
<protein>
    <submittedName>
        <fullName evidence="1">Uncharacterized protein</fullName>
    </submittedName>
</protein>
<proteinExistence type="predicted"/>
<reference evidence="1" key="2">
    <citation type="submission" date="2023-05" db="EMBL/GenBank/DDBJ databases">
        <authorList>
            <consortium name="Lawrence Berkeley National Laboratory"/>
            <person name="Steindorff A."/>
            <person name="Hensen N."/>
            <person name="Bonometti L."/>
            <person name="Westerberg I."/>
            <person name="Brannstrom I.O."/>
            <person name="Guillou S."/>
            <person name="Cros-Aarteil S."/>
            <person name="Calhoun S."/>
            <person name="Haridas S."/>
            <person name="Kuo A."/>
            <person name="Mondo S."/>
            <person name="Pangilinan J."/>
            <person name="Riley R."/>
            <person name="Labutti K."/>
            <person name="Andreopoulos B."/>
            <person name="Lipzen A."/>
            <person name="Chen C."/>
            <person name="Yanf M."/>
            <person name="Daum C."/>
            <person name="Ng V."/>
            <person name="Clum A."/>
            <person name="Ohm R."/>
            <person name="Martin F."/>
            <person name="Silar P."/>
            <person name="Natvig D."/>
            <person name="Lalanne C."/>
            <person name="Gautier V."/>
            <person name="Ament-Velasquez S.L."/>
            <person name="Kruys A."/>
            <person name="Hutchinson M.I."/>
            <person name="Powell A.J."/>
            <person name="Barry K."/>
            <person name="Miller A.N."/>
            <person name="Grigoriev I.V."/>
            <person name="Debuchy R."/>
            <person name="Gladieux P."/>
            <person name="Thoren M.H."/>
            <person name="Johannesson H."/>
        </authorList>
    </citation>
    <scope>NUCLEOTIDE SEQUENCE</scope>
    <source>
        <strain evidence="1">CBS 532.94</strain>
    </source>
</reference>